<dbReference type="Gene3D" id="3.30.450.90">
    <property type="match status" value="1"/>
</dbReference>
<evidence type="ECO:0000256" key="1">
    <source>
        <dbReference type="ARBA" id="ARBA00022741"/>
    </source>
</evidence>
<keyword evidence="2" id="KW-0067">ATP-binding</keyword>
<dbReference type="Pfam" id="PF00437">
    <property type="entry name" value="T2SSE"/>
    <property type="match status" value="1"/>
</dbReference>
<dbReference type="GO" id="GO:0005886">
    <property type="term" value="C:plasma membrane"/>
    <property type="evidence" value="ECO:0007669"/>
    <property type="project" value="TreeGrafter"/>
</dbReference>
<dbReference type="InterPro" id="IPR001482">
    <property type="entry name" value="T2SS/T4SS_dom"/>
</dbReference>
<organism evidence="4">
    <name type="scientific">mine drainage metagenome</name>
    <dbReference type="NCBI Taxonomy" id="410659"/>
    <lineage>
        <taxon>unclassified sequences</taxon>
        <taxon>metagenomes</taxon>
        <taxon>ecological metagenomes</taxon>
    </lineage>
</organism>
<proteinExistence type="predicted"/>
<dbReference type="AlphaFoldDB" id="E6QVE8"/>
<dbReference type="InterPro" id="IPR027417">
    <property type="entry name" value="P-loop_NTPase"/>
</dbReference>
<gene>
    <name evidence="4" type="ORF">CARN7_2034</name>
</gene>
<evidence type="ECO:0000256" key="2">
    <source>
        <dbReference type="ARBA" id="ARBA00022840"/>
    </source>
</evidence>
<dbReference type="PANTHER" id="PTHR30258">
    <property type="entry name" value="TYPE II SECRETION SYSTEM PROTEIN GSPE-RELATED"/>
    <property type="match status" value="1"/>
</dbReference>
<evidence type="ECO:0000259" key="3">
    <source>
        <dbReference type="Pfam" id="PF00437"/>
    </source>
</evidence>
<protein>
    <submittedName>
        <fullName evidence="4">Type II secretion system protein E</fullName>
    </submittedName>
</protein>
<dbReference type="Gene3D" id="3.40.50.300">
    <property type="entry name" value="P-loop containing nucleotide triphosphate hydrolases"/>
    <property type="match status" value="1"/>
</dbReference>
<dbReference type="GO" id="GO:0005524">
    <property type="term" value="F:ATP binding"/>
    <property type="evidence" value="ECO:0007669"/>
    <property type="project" value="UniProtKB-KW"/>
</dbReference>
<dbReference type="SUPFAM" id="SSF52540">
    <property type="entry name" value="P-loop containing nucleoside triphosphate hydrolases"/>
    <property type="match status" value="1"/>
</dbReference>
<feature type="domain" description="Bacterial type II secretion system protein E" evidence="3">
    <location>
        <begin position="220"/>
        <end position="497"/>
    </location>
</feature>
<reference evidence="4" key="1">
    <citation type="submission" date="2009-10" db="EMBL/GenBank/DDBJ databases">
        <title>Diversity of trophic interactions inside an arsenic-rich microbial ecosystem.</title>
        <authorList>
            <person name="Bertin P.N."/>
            <person name="Heinrich-Salmeron A."/>
            <person name="Pelletier E."/>
            <person name="Goulhen-Chollet F."/>
            <person name="Arsene-Ploetze F."/>
            <person name="Gallien S."/>
            <person name="Calteau A."/>
            <person name="Vallenet D."/>
            <person name="Casiot C."/>
            <person name="Chane-Woon-Ming B."/>
            <person name="Giloteaux L."/>
            <person name="Barakat M."/>
            <person name="Bonnefoy V."/>
            <person name="Bruneel O."/>
            <person name="Chandler M."/>
            <person name="Cleiss J."/>
            <person name="Duran R."/>
            <person name="Elbaz-Poulichet F."/>
            <person name="Fonknechten N."/>
            <person name="Lauga B."/>
            <person name="Mornico D."/>
            <person name="Ortet P."/>
            <person name="Schaeffer C."/>
            <person name="Siguier P."/>
            <person name="Alexander Thil Smith A."/>
            <person name="Van Dorsselaer A."/>
            <person name="Weissenbach J."/>
            <person name="Medigue C."/>
            <person name="Le Paslier D."/>
        </authorList>
    </citation>
    <scope>NUCLEOTIDE SEQUENCE</scope>
</reference>
<dbReference type="EMBL" id="CABR01000128">
    <property type="protein sequence ID" value="CBI11221.1"/>
    <property type="molecule type" value="Genomic_DNA"/>
</dbReference>
<sequence length="516" mass="56950">MDNDLPALTLFPGSLGHAVAIDVATGCIHVEKRLSGDPVLLTWLDRNRRNGHQLTLIPTEVDEISRLRNTGLRLDKNPDITLEVKNEAIAMIRTASQYGASDLHLMMRGTHTEIQVVVDGHLFTLRKITQKEGESLALAIYQGLATTKDASFNPLEFQNAQISGEDLPVDVAVTSLRIVRGPCYPQAKNGSFMTLRLQYARNHRRSDMPALPYPKGPEGELQLRHMGYSPQQVEKLRMLMDAPSGLVVFTGPTGSGKTTAMHEALQELARAKPYRRLVTAEDPVEYPMDWAVQIPITNAKTNTETAAAFAATARVMLRMAPNIIQLGELRDAEVAVTALEMAVTGHQVWTTLHVDDPYLIVERLEFMDAIKLNRRVFCDHKIVRGVVAQRLLPKLCPHCSVSMTDKLLPVSERVVSALRSWGDIAKVRVQSPHGCQSCGGRGTVGRFAVAEVVVASASLMADFIEHGSEIARSNHRKLPDSDASMLETAIQYALDGVVDPRSIEDKIDLIKVRNDQ</sequence>
<keyword evidence="1" id="KW-0547">Nucleotide-binding</keyword>
<comment type="caution">
    <text evidence="4">The sequence shown here is derived from an EMBL/GenBank/DDBJ whole genome shotgun (WGS) entry which is preliminary data.</text>
</comment>
<accession>E6QVE8</accession>
<name>E6QVE8_9ZZZZ</name>
<evidence type="ECO:0000313" key="4">
    <source>
        <dbReference type="EMBL" id="CBI11221.1"/>
    </source>
</evidence>
<dbReference type="GO" id="GO:0016887">
    <property type="term" value="F:ATP hydrolysis activity"/>
    <property type="evidence" value="ECO:0007669"/>
    <property type="project" value="TreeGrafter"/>
</dbReference>
<dbReference type="PANTHER" id="PTHR30258:SF3">
    <property type="entry name" value="SLL1921 PROTEIN"/>
    <property type="match status" value="1"/>
</dbReference>